<dbReference type="InterPro" id="IPR007711">
    <property type="entry name" value="HigB-1"/>
</dbReference>
<dbReference type="AlphaFoldDB" id="H8Z106"/>
<dbReference type="Proteomes" id="UP000002964">
    <property type="component" value="Unassembled WGS sequence"/>
</dbReference>
<reference evidence="2" key="1">
    <citation type="submission" date="2011-06" db="EMBL/GenBank/DDBJ databases">
        <authorList>
            <consortium name="US DOE Joint Genome Institute (JGI-PGF)"/>
            <person name="Lucas S."/>
            <person name="Han J."/>
            <person name="Lapidus A."/>
            <person name="Cheng J.-F."/>
            <person name="Goodwin L."/>
            <person name="Pitluck S."/>
            <person name="Peters L."/>
            <person name="Land M.L."/>
            <person name="Hauser L."/>
            <person name="Vogl K."/>
            <person name="Liu Z."/>
            <person name="Overmann J."/>
            <person name="Frigaard N.-U."/>
            <person name="Bryant D.A."/>
            <person name="Woyke T.J."/>
        </authorList>
    </citation>
    <scope>NUCLEOTIDE SEQUENCE [LARGE SCALE GENOMIC DNA]</scope>
    <source>
        <strain evidence="2">970</strain>
    </source>
</reference>
<gene>
    <name evidence="1" type="ORF">Thi970DRAFT_02690</name>
</gene>
<dbReference type="HOGENOM" id="CLU_155111_1_1_6"/>
<reference evidence="1 2" key="2">
    <citation type="submission" date="2011-11" db="EMBL/GenBank/DDBJ databases">
        <authorList>
            <consortium name="US DOE Joint Genome Institute"/>
            <person name="Lucas S."/>
            <person name="Han J."/>
            <person name="Lapidus A."/>
            <person name="Cheng J.-F."/>
            <person name="Goodwin L."/>
            <person name="Pitluck S."/>
            <person name="Peters L."/>
            <person name="Ovchinnikova G."/>
            <person name="Zhang X."/>
            <person name="Detter J.C."/>
            <person name="Han C."/>
            <person name="Tapia R."/>
            <person name="Land M."/>
            <person name="Hauser L."/>
            <person name="Kyrpides N."/>
            <person name="Ivanova N."/>
            <person name="Pagani I."/>
            <person name="Vogl K."/>
            <person name="Liu Z."/>
            <person name="Overmann J."/>
            <person name="Frigaard N.-U."/>
            <person name="Bryant D."/>
            <person name="Woyke T."/>
        </authorList>
    </citation>
    <scope>NUCLEOTIDE SEQUENCE [LARGE SCALE GENOMIC DNA]</scope>
    <source>
        <strain evidence="1 2">970</strain>
    </source>
</reference>
<keyword evidence="2" id="KW-1185">Reference proteome</keyword>
<name>H8Z106_9GAMM</name>
<sequence length="92" mass="10232">MPGELLPGRSDHMGRIEAEVQVMQCPCGVHAFSPPVDRDRVTPGARRPPGNRLEVLSGDRAGCYSIRINAQWRLCFAWHNGDAHAVEIVDFH</sequence>
<evidence type="ECO:0000313" key="2">
    <source>
        <dbReference type="Proteomes" id="UP000002964"/>
    </source>
</evidence>
<dbReference type="InterPro" id="IPR035093">
    <property type="entry name" value="RelE/ParE_toxin_dom_sf"/>
</dbReference>
<dbReference type="PANTHER" id="PTHR40266">
    <property type="entry name" value="TOXIN HIGB-1"/>
    <property type="match status" value="1"/>
</dbReference>
<dbReference type="Gene3D" id="3.30.2310.20">
    <property type="entry name" value="RelE-like"/>
    <property type="match status" value="1"/>
</dbReference>
<dbReference type="STRING" id="631362.Thi970DRAFT_02690"/>
<dbReference type="RefSeq" id="WP_009149263.1">
    <property type="nucleotide sequence ID" value="NZ_CP121471.1"/>
</dbReference>
<dbReference type="eggNOG" id="COG3549">
    <property type="taxonomic scope" value="Bacteria"/>
</dbReference>
<dbReference type="SUPFAM" id="SSF143011">
    <property type="entry name" value="RelE-like"/>
    <property type="match status" value="1"/>
</dbReference>
<accession>H8Z106</accession>
<dbReference type="OrthoDB" id="9801102at2"/>
<dbReference type="PANTHER" id="PTHR40266:SF2">
    <property type="entry name" value="TOXIN HIGB-1"/>
    <property type="match status" value="1"/>
</dbReference>
<proteinExistence type="predicted"/>
<dbReference type="EMBL" id="JH603169">
    <property type="protein sequence ID" value="EIC22427.1"/>
    <property type="molecule type" value="Genomic_DNA"/>
</dbReference>
<organism evidence="1 2">
    <name type="scientific">Thiorhodovibrio frisius</name>
    <dbReference type="NCBI Taxonomy" id="631362"/>
    <lineage>
        <taxon>Bacteria</taxon>
        <taxon>Pseudomonadati</taxon>
        <taxon>Pseudomonadota</taxon>
        <taxon>Gammaproteobacteria</taxon>
        <taxon>Chromatiales</taxon>
        <taxon>Chromatiaceae</taxon>
        <taxon>Thiorhodovibrio</taxon>
    </lineage>
</organism>
<evidence type="ECO:0000313" key="1">
    <source>
        <dbReference type="EMBL" id="EIC22427.1"/>
    </source>
</evidence>
<protein>
    <submittedName>
        <fullName evidence="1">Plasmid maintenance system killer protein</fullName>
    </submittedName>
</protein>
<dbReference type="Pfam" id="PF05015">
    <property type="entry name" value="HigB-like_toxin"/>
    <property type="match status" value="1"/>
</dbReference>